<comment type="caution">
    <text evidence="1">The sequence shown here is derived from an EMBL/GenBank/DDBJ whole genome shotgun (WGS) entry which is preliminary data.</text>
</comment>
<dbReference type="Proteomes" id="UP001597124">
    <property type="component" value="Unassembled WGS sequence"/>
</dbReference>
<sequence length="120" mass="13286">MPTRSYVPEHHDRIVSTLVRGLAGTVGTAAATVLAARFLEAEEADVLWEARLAERWIGRYESLDGDPKADLDRLAIIGKLASDWFVAIVIVDGEGHPDGLIGRRRFSDFSEARRAFNEAH</sequence>
<name>A0ABW3C5G6_SPHXN</name>
<evidence type="ECO:0000313" key="2">
    <source>
        <dbReference type="Proteomes" id="UP001597124"/>
    </source>
</evidence>
<proteinExistence type="predicted"/>
<keyword evidence="2" id="KW-1185">Reference proteome</keyword>
<protein>
    <submittedName>
        <fullName evidence="1">Uncharacterized protein</fullName>
    </submittedName>
</protein>
<evidence type="ECO:0000313" key="1">
    <source>
        <dbReference type="EMBL" id="MFD0849670.1"/>
    </source>
</evidence>
<accession>A0ABW3C5G6</accession>
<dbReference type="EMBL" id="JBHTIK010000011">
    <property type="protein sequence ID" value="MFD0849670.1"/>
    <property type="molecule type" value="Genomic_DNA"/>
</dbReference>
<dbReference type="RefSeq" id="WP_381492780.1">
    <property type="nucleotide sequence ID" value="NZ_JBHTIK010000011.1"/>
</dbReference>
<organism evidence="1 2">
    <name type="scientific">Sphingosinicella xenopeptidilytica</name>
    <dbReference type="NCBI Taxonomy" id="364098"/>
    <lineage>
        <taxon>Bacteria</taxon>
        <taxon>Pseudomonadati</taxon>
        <taxon>Pseudomonadota</taxon>
        <taxon>Alphaproteobacteria</taxon>
        <taxon>Sphingomonadales</taxon>
        <taxon>Sphingosinicellaceae</taxon>
        <taxon>Sphingosinicella</taxon>
    </lineage>
</organism>
<reference evidence="2" key="1">
    <citation type="journal article" date="2019" name="Int. J. Syst. Evol. Microbiol.">
        <title>The Global Catalogue of Microorganisms (GCM) 10K type strain sequencing project: providing services to taxonomists for standard genome sequencing and annotation.</title>
        <authorList>
            <consortium name="The Broad Institute Genomics Platform"/>
            <consortium name="The Broad Institute Genome Sequencing Center for Infectious Disease"/>
            <person name="Wu L."/>
            <person name="Ma J."/>
        </authorList>
    </citation>
    <scope>NUCLEOTIDE SEQUENCE [LARGE SCALE GENOMIC DNA]</scope>
    <source>
        <strain evidence="2">CCUG 52537</strain>
    </source>
</reference>
<gene>
    <name evidence="1" type="ORF">ACFQ00_15150</name>
</gene>